<dbReference type="PANTHER" id="PTHR43433">
    <property type="entry name" value="HYDROLASE, ALPHA/BETA FOLD FAMILY PROTEIN"/>
    <property type="match status" value="1"/>
</dbReference>
<organism evidence="3 4">
    <name type="scientific">Streptomyces coeruleoprunus</name>
    <dbReference type="NCBI Taxonomy" id="285563"/>
    <lineage>
        <taxon>Bacteria</taxon>
        <taxon>Bacillati</taxon>
        <taxon>Actinomycetota</taxon>
        <taxon>Actinomycetes</taxon>
        <taxon>Kitasatosporales</taxon>
        <taxon>Streptomycetaceae</taxon>
        <taxon>Streptomyces</taxon>
    </lineage>
</organism>
<dbReference type="InterPro" id="IPR050471">
    <property type="entry name" value="AB_hydrolase"/>
</dbReference>
<dbReference type="RefSeq" id="WP_345688155.1">
    <property type="nucleotide sequence ID" value="NZ_BAABIT010000001.1"/>
</dbReference>
<dbReference type="InterPro" id="IPR029058">
    <property type="entry name" value="AB_hydrolase_fold"/>
</dbReference>
<keyword evidence="1" id="KW-0575">Peroxidase</keyword>
<dbReference type="InterPro" id="IPR000073">
    <property type="entry name" value="AB_hydrolase_1"/>
</dbReference>
<dbReference type="SUPFAM" id="SSF53474">
    <property type="entry name" value="alpha/beta-Hydrolases"/>
    <property type="match status" value="1"/>
</dbReference>
<dbReference type="Proteomes" id="UP001595829">
    <property type="component" value="Unassembled WGS sequence"/>
</dbReference>
<protein>
    <submittedName>
        <fullName evidence="3">Alpha/beta fold hydrolase</fullName>
    </submittedName>
</protein>
<feature type="domain" description="AB hydrolase-1" evidence="2">
    <location>
        <begin position="23"/>
        <end position="256"/>
    </location>
</feature>
<accession>A0ABV9XKM0</accession>
<dbReference type="PANTHER" id="PTHR43433:SF5">
    <property type="entry name" value="AB HYDROLASE-1 DOMAIN-CONTAINING PROTEIN"/>
    <property type="match status" value="1"/>
</dbReference>
<comment type="caution">
    <text evidence="3">The sequence shown here is derived from an EMBL/GenBank/DDBJ whole genome shotgun (WGS) entry which is preliminary data.</text>
</comment>
<dbReference type="GO" id="GO:0016787">
    <property type="term" value="F:hydrolase activity"/>
    <property type="evidence" value="ECO:0007669"/>
    <property type="project" value="UniProtKB-KW"/>
</dbReference>
<dbReference type="Gene3D" id="3.40.50.1820">
    <property type="entry name" value="alpha/beta hydrolase"/>
    <property type="match status" value="1"/>
</dbReference>
<evidence type="ECO:0000259" key="2">
    <source>
        <dbReference type="Pfam" id="PF12697"/>
    </source>
</evidence>
<keyword evidence="3" id="KW-0378">Hydrolase</keyword>
<evidence type="ECO:0000313" key="3">
    <source>
        <dbReference type="EMBL" id="MFC5025632.1"/>
    </source>
</evidence>
<keyword evidence="4" id="KW-1185">Reference proteome</keyword>
<name>A0ABV9XKM0_9ACTN</name>
<dbReference type="Pfam" id="PF12697">
    <property type="entry name" value="Abhydrolase_6"/>
    <property type="match status" value="1"/>
</dbReference>
<dbReference type="PRINTS" id="PR00412">
    <property type="entry name" value="EPOXHYDRLASE"/>
</dbReference>
<dbReference type="InterPro" id="IPR000639">
    <property type="entry name" value="Epox_hydrolase-like"/>
</dbReference>
<sequence length="266" mass="28349">MPFVNSNGIRLSYERTGEGDPVLLIMGSGATGSVWTVHQTPALHRAGYETVTFDNRGAGASDAPPGRYALADVVADTIGLIEALGIGPCRVVGASLGAMIAEEVAVAAPHLVRSAVLIATRARGDAVRRAQVEAEQALLESGVRLPPRYAATRSVLEMLSPRTLNDDGAAGMWLEIYELSGGGATTGGQAWIDTCEDRRDRLRRIEVPCRVVAFTDDLITPPHLAAEVADLIPDCDLVEIPDCGHLGHLERPEEVNTAIVEFLDKH</sequence>
<dbReference type="EMBL" id="JBHSJD010000023">
    <property type="protein sequence ID" value="MFC5025632.1"/>
    <property type="molecule type" value="Genomic_DNA"/>
</dbReference>
<evidence type="ECO:0000313" key="4">
    <source>
        <dbReference type="Proteomes" id="UP001595829"/>
    </source>
</evidence>
<reference evidence="4" key="1">
    <citation type="journal article" date="2019" name="Int. J. Syst. Evol. Microbiol.">
        <title>The Global Catalogue of Microorganisms (GCM) 10K type strain sequencing project: providing services to taxonomists for standard genome sequencing and annotation.</title>
        <authorList>
            <consortium name="The Broad Institute Genomics Platform"/>
            <consortium name="The Broad Institute Genome Sequencing Center for Infectious Disease"/>
            <person name="Wu L."/>
            <person name="Ma J."/>
        </authorList>
    </citation>
    <scope>NUCLEOTIDE SEQUENCE [LARGE SCALE GENOMIC DNA]</scope>
    <source>
        <strain evidence="4">CGMCC 4.1648</strain>
    </source>
</reference>
<gene>
    <name evidence="3" type="ORF">ACFPM3_26245</name>
</gene>
<keyword evidence="1" id="KW-0560">Oxidoreductase</keyword>
<evidence type="ECO:0000256" key="1">
    <source>
        <dbReference type="ARBA" id="ARBA00022559"/>
    </source>
</evidence>
<proteinExistence type="predicted"/>